<keyword evidence="2" id="KW-0472">Membrane</keyword>
<dbReference type="AlphaFoldDB" id="Q2SV11"/>
<gene>
    <name evidence="3" type="ordered locus">BTH_I2724</name>
</gene>
<feature type="transmembrane region" description="Helical" evidence="2">
    <location>
        <begin position="20"/>
        <end position="41"/>
    </location>
</feature>
<sequence>MHFRIGALRSGVSVISDPPTFVLIGLGLALVAMFAVGFYWLATKDRPARRHAAVAPPPTRNAADPRSVDVDEFDEWEAFAPYPDRALHAAHEANAESVNGYPPFGRREEPAHAPQATDARHDLHDVIESLMGEPDKPAPPKPATASSSGPTIRCPRCLSSRIDTRNRARKAGSTIGSVAGATGGMAAALAGAETGAVVGSIAGPLGTVFGGLAGAVIAGLVGSAAGCAAGSAVGAAIDDNVLDNHHCLACGHAFSAAQS</sequence>
<dbReference type="KEGG" id="bte:BTH_I2724"/>
<dbReference type="EMBL" id="CP000086">
    <property type="protein sequence ID" value="ABC39033.1"/>
    <property type="molecule type" value="Genomic_DNA"/>
</dbReference>
<evidence type="ECO:0000256" key="1">
    <source>
        <dbReference type="SAM" id="MobiDB-lite"/>
    </source>
</evidence>
<protein>
    <recommendedName>
        <fullName evidence="5">Glycine zipper domain-containing protein</fullName>
    </recommendedName>
</protein>
<proteinExistence type="predicted"/>
<dbReference type="HOGENOM" id="CLU_1088510_0_0_4"/>
<organism evidence="3 4">
    <name type="scientific">Burkholderia thailandensis (strain ATCC 700388 / DSM 13276 / CCUG 48851 / CIP 106301 / E264)</name>
    <dbReference type="NCBI Taxonomy" id="271848"/>
    <lineage>
        <taxon>Bacteria</taxon>
        <taxon>Pseudomonadati</taxon>
        <taxon>Pseudomonadota</taxon>
        <taxon>Betaproteobacteria</taxon>
        <taxon>Burkholderiales</taxon>
        <taxon>Burkholderiaceae</taxon>
        <taxon>Burkholderia</taxon>
        <taxon>pseudomallei group</taxon>
    </lineage>
</organism>
<evidence type="ECO:0000313" key="4">
    <source>
        <dbReference type="Proteomes" id="UP000001930"/>
    </source>
</evidence>
<accession>Q2SV11</accession>
<feature type="region of interest" description="Disordered" evidence="1">
    <location>
        <begin position="97"/>
        <end position="118"/>
    </location>
</feature>
<evidence type="ECO:0000256" key="2">
    <source>
        <dbReference type="SAM" id="Phobius"/>
    </source>
</evidence>
<feature type="region of interest" description="Disordered" evidence="1">
    <location>
        <begin position="130"/>
        <end position="156"/>
    </location>
</feature>
<evidence type="ECO:0008006" key="5">
    <source>
        <dbReference type="Google" id="ProtNLM"/>
    </source>
</evidence>
<dbReference type="Proteomes" id="UP000001930">
    <property type="component" value="Chromosome I"/>
</dbReference>
<keyword evidence="2" id="KW-1133">Transmembrane helix</keyword>
<name>Q2SV11_BURTA</name>
<keyword evidence="2" id="KW-0812">Transmembrane</keyword>
<evidence type="ECO:0000313" key="3">
    <source>
        <dbReference type="EMBL" id="ABC39033.1"/>
    </source>
</evidence>
<reference evidence="3 4" key="1">
    <citation type="journal article" date="2005" name="BMC Genomics">
        <title>Bacterial genome adaptation to niches: divergence of the potential virulence genes in three Burkholderia species of different survival strategies.</title>
        <authorList>
            <person name="Kim H.S."/>
            <person name="Schell M.A."/>
            <person name="Yu Y."/>
            <person name="Ulrich R.L."/>
            <person name="Sarria S.H."/>
            <person name="Nierman W.C."/>
            <person name="DeShazer D."/>
        </authorList>
    </citation>
    <scope>NUCLEOTIDE SEQUENCE [LARGE SCALE GENOMIC DNA]</scope>
    <source>
        <strain evidence="4">ATCC 700388 / DSM 13276 / CCUG 48851 / CIP 106301 / E264</strain>
    </source>
</reference>
<keyword evidence="4" id="KW-1185">Reference proteome</keyword>